<evidence type="ECO:0000256" key="3">
    <source>
        <dbReference type="ARBA" id="ARBA00022827"/>
    </source>
</evidence>
<keyword evidence="2" id="KW-0285">Flavoprotein</keyword>
<dbReference type="PIRSF" id="PIRSF000332">
    <property type="entry name" value="FMO"/>
    <property type="match status" value="1"/>
</dbReference>
<dbReference type="PRINTS" id="PR00370">
    <property type="entry name" value="FMOXYGENASE"/>
</dbReference>
<evidence type="ECO:0000256" key="4">
    <source>
        <dbReference type="ARBA" id="ARBA00022857"/>
    </source>
</evidence>
<evidence type="ECO:0000313" key="9">
    <source>
        <dbReference type="Proteomes" id="UP001057520"/>
    </source>
</evidence>
<keyword evidence="3" id="KW-0274">FAD</keyword>
<keyword evidence="4" id="KW-0521">NADP</keyword>
<dbReference type="Gene3D" id="3.50.50.60">
    <property type="entry name" value="FAD/NAD(P)-binding domain"/>
    <property type="match status" value="1"/>
</dbReference>
<dbReference type="Proteomes" id="UP001057520">
    <property type="component" value="Chromosome"/>
</dbReference>
<dbReference type="EMBL" id="CP096040">
    <property type="protein sequence ID" value="USQ95150.1"/>
    <property type="molecule type" value="Genomic_DNA"/>
</dbReference>
<evidence type="ECO:0000256" key="1">
    <source>
        <dbReference type="ARBA" id="ARBA00009183"/>
    </source>
</evidence>
<sequence length="486" mass="54659">MADGSAVPARTRAPDPALPRVCVIGAGSSGIATCKQLFEAGIPFDCFEASDRVGGNWVFQNRNGMSSAYRSLHINTSRDKMAYSDFPMPADYPDYPHHSHIAKYFDDYVDHFGFRQHITFQCAVTWAKRREDDPMAGLWEITLETGEKRLYDALCVANGHHWDPRWPEPRPPGQFDGLEMHSHYYIDPTTPHDLRGKKVVIVGFGNSALDLACELGRRENTDGVWLSVRRGYWVVPRYFGNEVLDHFNNHPSQDPPLLSRILPPRMVARMLEKKIAAVHGRPEDHGLPKPDHDFGASHPAISHELYNRIGSGDVTIKPDIERFAGSQVIFKDGSVVEADAVIWCTGYKITFPFFDTLTIDAPDNDIALWKRMIDPRFDNLFMVALVQPLCAMMPIAEEQSKLIAAYLIGRYALPDPATMADERDAMHQAVKSHYVASARHTIQINCGEYAYDLRKELKRGVKRAKAKGNPLPIKPRAAKVLRVAAE</sequence>
<proteinExistence type="inferred from homology"/>
<gene>
    <name evidence="8" type="ORF">MZV50_21745</name>
</gene>
<name>A0ABY4ZR41_9CAUL</name>
<dbReference type="Pfam" id="PF00743">
    <property type="entry name" value="FMO-like"/>
    <property type="match status" value="1"/>
</dbReference>
<dbReference type="PANTHER" id="PTHR23023">
    <property type="entry name" value="DIMETHYLANILINE MONOOXYGENASE"/>
    <property type="match status" value="1"/>
</dbReference>
<accession>A0ABY4ZR41</accession>
<dbReference type="InterPro" id="IPR050346">
    <property type="entry name" value="FMO-like"/>
</dbReference>
<protein>
    <recommendedName>
        <fullName evidence="7">Trimethylamine monooxygenase</fullName>
        <ecNumber evidence="6">1.14.13.148</ecNumber>
    </recommendedName>
</protein>
<evidence type="ECO:0000256" key="2">
    <source>
        <dbReference type="ARBA" id="ARBA00022630"/>
    </source>
</evidence>
<evidence type="ECO:0000256" key="5">
    <source>
        <dbReference type="ARBA" id="ARBA00023002"/>
    </source>
</evidence>
<dbReference type="EC" id="1.14.13.148" evidence="6"/>
<reference evidence="8 9" key="1">
    <citation type="submission" date="2022-04" db="EMBL/GenBank/DDBJ databases">
        <title>Genome sequence of soybean root-associated Caulobacter segnis RL271.</title>
        <authorList>
            <person name="Longley R."/>
            <person name="Bonito G."/>
            <person name="Trigodet F."/>
            <person name="Crosson S."/>
            <person name="Fiebig A."/>
        </authorList>
    </citation>
    <scope>NUCLEOTIDE SEQUENCE [LARGE SCALE GENOMIC DNA]</scope>
    <source>
        <strain evidence="8 9">RL271</strain>
    </source>
</reference>
<dbReference type="SUPFAM" id="SSF51905">
    <property type="entry name" value="FAD/NAD(P)-binding domain"/>
    <property type="match status" value="3"/>
</dbReference>
<keyword evidence="5" id="KW-0560">Oxidoreductase</keyword>
<evidence type="ECO:0000313" key="8">
    <source>
        <dbReference type="EMBL" id="USQ95150.1"/>
    </source>
</evidence>
<dbReference type="InterPro" id="IPR036188">
    <property type="entry name" value="FAD/NAD-bd_sf"/>
</dbReference>
<dbReference type="InterPro" id="IPR000960">
    <property type="entry name" value="Flavin_mOase"/>
</dbReference>
<keyword evidence="9" id="KW-1185">Reference proteome</keyword>
<evidence type="ECO:0000256" key="6">
    <source>
        <dbReference type="ARBA" id="ARBA00034528"/>
    </source>
</evidence>
<comment type="similarity">
    <text evidence="1">Belongs to the FMO family.</text>
</comment>
<dbReference type="InterPro" id="IPR020946">
    <property type="entry name" value="Flavin_mOase-like"/>
</dbReference>
<organism evidence="8 9">
    <name type="scientific">Caulobacter segnis</name>
    <dbReference type="NCBI Taxonomy" id="88688"/>
    <lineage>
        <taxon>Bacteria</taxon>
        <taxon>Pseudomonadati</taxon>
        <taxon>Pseudomonadota</taxon>
        <taxon>Alphaproteobacteria</taxon>
        <taxon>Caulobacterales</taxon>
        <taxon>Caulobacteraceae</taxon>
        <taxon>Caulobacter</taxon>
    </lineage>
</organism>
<evidence type="ECO:0000256" key="7">
    <source>
        <dbReference type="ARBA" id="ARBA00035159"/>
    </source>
</evidence>